<gene>
    <name evidence="5" type="ORF">HNR50_004228</name>
</gene>
<dbReference type="AlphaFoldDB" id="A0A841RJ33"/>
<evidence type="ECO:0000256" key="3">
    <source>
        <dbReference type="SAM" id="SignalP"/>
    </source>
</evidence>
<feature type="signal peptide" evidence="3">
    <location>
        <begin position="1"/>
        <end position="23"/>
    </location>
</feature>
<feature type="domain" description="Leucine-binding protein" evidence="4">
    <location>
        <begin position="45"/>
        <end position="368"/>
    </location>
</feature>
<dbReference type="RefSeq" id="WP_221439951.1">
    <property type="nucleotide sequence ID" value="NZ_JACHGJ010000013.1"/>
</dbReference>
<dbReference type="SUPFAM" id="SSF53822">
    <property type="entry name" value="Periplasmic binding protein-like I"/>
    <property type="match status" value="1"/>
</dbReference>
<keyword evidence="2 3" id="KW-0732">Signal</keyword>
<evidence type="ECO:0000259" key="4">
    <source>
        <dbReference type="Pfam" id="PF13458"/>
    </source>
</evidence>
<dbReference type="PANTHER" id="PTHR30483:SF6">
    <property type="entry name" value="PERIPLASMIC BINDING PROTEIN OF ABC TRANSPORTER FOR NATURAL AMINO ACIDS"/>
    <property type="match status" value="1"/>
</dbReference>
<dbReference type="InterPro" id="IPR028082">
    <property type="entry name" value="Peripla_BP_I"/>
</dbReference>
<protein>
    <submittedName>
        <fullName evidence="5">Branched-chain amino acid transport system substrate-binding protein</fullName>
    </submittedName>
</protein>
<dbReference type="Gene3D" id="3.40.50.2300">
    <property type="match status" value="2"/>
</dbReference>
<feature type="chain" id="PRO_5032954503" evidence="3">
    <location>
        <begin position="24"/>
        <end position="406"/>
    </location>
</feature>
<keyword evidence="6" id="KW-1185">Reference proteome</keyword>
<comment type="caution">
    <text evidence="5">The sequence shown here is derived from an EMBL/GenBank/DDBJ whole genome shotgun (WGS) entry which is preliminary data.</text>
</comment>
<dbReference type="InterPro" id="IPR051010">
    <property type="entry name" value="BCAA_transport"/>
</dbReference>
<accession>A0A841RJ33</accession>
<evidence type="ECO:0000256" key="1">
    <source>
        <dbReference type="ARBA" id="ARBA00010062"/>
    </source>
</evidence>
<reference evidence="5 6" key="1">
    <citation type="submission" date="2020-08" db="EMBL/GenBank/DDBJ databases">
        <title>Genomic Encyclopedia of Type Strains, Phase IV (KMG-IV): sequencing the most valuable type-strain genomes for metagenomic binning, comparative biology and taxonomic classification.</title>
        <authorList>
            <person name="Goeker M."/>
        </authorList>
    </citation>
    <scope>NUCLEOTIDE SEQUENCE [LARGE SCALE GENOMIC DNA]</scope>
    <source>
        <strain evidence="5 6">DSM 2461</strain>
    </source>
</reference>
<evidence type="ECO:0000256" key="2">
    <source>
        <dbReference type="ARBA" id="ARBA00022729"/>
    </source>
</evidence>
<evidence type="ECO:0000313" key="6">
    <source>
        <dbReference type="Proteomes" id="UP000587760"/>
    </source>
</evidence>
<name>A0A841RJ33_9SPIO</name>
<organism evidence="5 6">
    <name type="scientific">Spirochaeta isovalerica</name>
    <dbReference type="NCBI Taxonomy" id="150"/>
    <lineage>
        <taxon>Bacteria</taxon>
        <taxon>Pseudomonadati</taxon>
        <taxon>Spirochaetota</taxon>
        <taxon>Spirochaetia</taxon>
        <taxon>Spirochaetales</taxon>
        <taxon>Spirochaetaceae</taxon>
        <taxon>Spirochaeta</taxon>
    </lineage>
</organism>
<proteinExistence type="inferred from homology"/>
<dbReference type="Proteomes" id="UP000587760">
    <property type="component" value="Unassembled WGS sequence"/>
</dbReference>
<dbReference type="InterPro" id="IPR028081">
    <property type="entry name" value="Leu-bd"/>
</dbReference>
<sequence>MSKKLSALLFALMLIVSMGTLYATGQQGEGEAKPIKFGGVWPLGDITGDQAAKAAQLVVDELNANGGLLGRPVELIVIDSELNPEKGAAAIERLATVEKVDFFVGGMSSGVHLGQIPSLKKYKKVTMWTGAASSTAEAAVGEGQDWYFHLHPWDYNQGNSYVEGWDDIAEKYSNISIDRWFLAYEEGPFGSASFAATQTLFADMEIDGEAFQSAAMGGGDYTAVLQRAKDYNPDVFIWAGYGADALPIMEQAKAVNFTPPLFIGAPPGWPSDFGDSSLAENVTLYGMWAPSISKVSAVSKKFQDAYEAKYGETPATYFAPLGYTSIEIIAKAVEQAGSVETEAVIKALKAIQYESPLGETISFSPSNVISNQGFRNQKILQWQNGSQEVIWPFAFATAEPAYPFTR</sequence>
<comment type="similarity">
    <text evidence="1">Belongs to the leucine-binding protein family.</text>
</comment>
<dbReference type="Pfam" id="PF13458">
    <property type="entry name" value="Peripla_BP_6"/>
    <property type="match status" value="1"/>
</dbReference>
<dbReference type="PANTHER" id="PTHR30483">
    <property type="entry name" value="LEUCINE-SPECIFIC-BINDING PROTEIN"/>
    <property type="match status" value="1"/>
</dbReference>
<evidence type="ECO:0000313" key="5">
    <source>
        <dbReference type="EMBL" id="MBB6482528.1"/>
    </source>
</evidence>
<dbReference type="EMBL" id="JACHGJ010000013">
    <property type="protein sequence ID" value="MBB6482528.1"/>
    <property type="molecule type" value="Genomic_DNA"/>
</dbReference>